<dbReference type="InterPro" id="IPR027843">
    <property type="entry name" value="DUF4440"/>
</dbReference>
<dbReference type="Proteomes" id="UP000808337">
    <property type="component" value="Unassembled WGS sequence"/>
</dbReference>
<name>A0A9D7T094_9BACT</name>
<keyword evidence="1" id="KW-0732">Signal</keyword>
<feature type="chain" id="PRO_5038714465" evidence="1">
    <location>
        <begin position="21"/>
        <end position="149"/>
    </location>
</feature>
<evidence type="ECO:0000313" key="3">
    <source>
        <dbReference type="EMBL" id="MBK9985267.1"/>
    </source>
</evidence>
<dbReference type="EMBL" id="JADKGY010000035">
    <property type="protein sequence ID" value="MBK9985267.1"/>
    <property type="molecule type" value="Genomic_DNA"/>
</dbReference>
<evidence type="ECO:0000259" key="2">
    <source>
        <dbReference type="Pfam" id="PF14534"/>
    </source>
</evidence>
<evidence type="ECO:0000256" key="1">
    <source>
        <dbReference type="SAM" id="SignalP"/>
    </source>
</evidence>
<dbReference type="AlphaFoldDB" id="A0A9D7T094"/>
<proteinExistence type="predicted"/>
<dbReference type="InterPro" id="IPR032710">
    <property type="entry name" value="NTF2-like_dom_sf"/>
</dbReference>
<dbReference type="Gene3D" id="3.10.450.50">
    <property type="match status" value="1"/>
</dbReference>
<feature type="signal peptide" evidence="1">
    <location>
        <begin position="1"/>
        <end position="20"/>
    </location>
</feature>
<dbReference type="SUPFAM" id="SSF54427">
    <property type="entry name" value="NTF2-like"/>
    <property type="match status" value="1"/>
</dbReference>
<sequence length="149" mass="16513">MKNIVMILCIALSAVTLSFSQSMNSKTAKVEAQIIALEQAAWEAWKNNDATWVQINSAEEFLSVNAEGVSNKAEVLASIPKDCKVKSFSMEDFTFSMPAKNIALLTYIAHEDGVCDGEKIPSKVRVGVTYVKQHGKWKEAFYVEATMEK</sequence>
<evidence type="ECO:0000313" key="4">
    <source>
        <dbReference type="Proteomes" id="UP000808337"/>
    </source>
</evidence>
<reference evidence="3 4" key="1">
    <citation type="submission" date="2020-10" db="EMBL/GenBank/DDBJ databases">
        <title>Connecting structure to function with the recovery of over 1000 high-quality activated sludge metagenome-assembled genomes encoding full-length rRNA genes using long-read sequencing.</title>
        <authorList>
            <person name="Singleton C.M."/>
            <person name="Petriglieri F."/>
            <person name="Kristensen J.M."/>
            <person name="Kirkegaard R.H."/>
            <person name="Michaelsen T.Y."/>
            <person name="Andersen M.H."/>
            <person name="Karst S.M."/>
            <person name="Dueholm M.S."/>
            <person name="Nielsen P.H."/>
            <person name="Albertsen M."/>
        </authorList>
    </citation>
    <scope>NUCLEOTIDE SEQUENCE [LARGE SCALE GENOMIC DNA]</scope>
    <source>
        <strain evidence="3">Ribe_18-Q3-R11-54_MAXAC.273</strain>
    </source>
</reference>
<organism evidence="3 4">
    <name type="scientific">Candidatus Opimibacter skivensis</name>
    <dbReference type="NCBI Taxonomy" id="2982028"/>
    <lineage>
        <taxon>Bacteria</taxon>
        <taxon>Pseudomonadati</taxon>
        <taxon>Bacteroidota</taxon>
        <taxon>Saprospiria</taxon>
        <taxon>Saprospirales</taxon>
        <taxon>Saprospiraceae</taxon>
        <taxon>Candidatus Opimibacter</taxon>
    </lineage>
</organism>
<comment type="caution">
    <text evidence="3">The sequence shown here is derived from an EMBL/GenBank/DDBJ whole genome shotgun (WGS) entry which is preliminary data.</text>
</comment>
<dbReference type="Pfam" id="PF14534">
    <property type="entry name" value="DUF4440"/>
    <property type="match status" value="1"/>
</dbReference>
<feature type="domain" description="DUF4440" evidence="2">
    <location>
        <begin position="34"/>
        <end position="138"/>
    </location>
</feature>
<gene>
    <name evidence="3" type="ORF">IPP15_23490</name>
</gene>
<protein>
    <submittedName>
        <fullName evidence="3">Nuclear transport factor 2 family protein</fullName>
    </submittedName>
</protein>
<accession>A0A9D7T094</accession>